<proteinExistence type="predicted"/>
<reference evidence="1" key="2">
    <citation type="submission" date="2025-08" db="UniProtKB">
        <authorList>
            <consortium name="Ensembl"/>
        </authorList>
    </citation>
    <scope>IDENTIFICATION</scope>
    <source>
        <strain evidence="1">Guanapo</strain>
    </source>
</reference>
<reference evidence="2" key="1">
    <citation type="submission" date="2013-11" db="EMBL/GenBank/DDBJ databases">
        <title>The genomic landscape of the Guanapo guppy.</title>
        <authorList>
            <person name="Kuenstner A."/>
            <person name="Dreyer C."/>
        </authorList>
    </citation>
    <scope>NUCLEOTIDE SEQUENCE</scope>
    <source>
        <strain evidence="2">Guanapo</strain>
    </source>
</reference>
<sequence>MLDFSVKHGLCQHSMNTEEINFIDSHQPMSVYTPQAVCNQSECKCAFPWNIPCEIFAPQPHFCGCDPLCFCAPSPPPMQGQHRDSLMPEYHQNQSVCIL</sequence>
<dbReference type="AlphaFoldDB" id="A0A3P9NDT7"/>
<evidence type="ECO:0000313" key="1">
    <source>
        <dbReference type="Ensembl" id="ENSPREP00000007731.1"/>
    </source>
</evidence>
<organism evidence="1 2">
    <name type="scientific">Poecilia reticulata</name>
    <name type="common">Guppy</name>
    <name type="synonym">Acanthophacelus reticulatus</name>
    <dbReference type="NCBI Taxonomy" id="8081"/>
    <lineage>
        <taxon>Eukaryota</taxon>
        <taxon>Metazoa</taxon>
        <taxon>Chordata</taxon>
        <taxon>Craniata</taxon>
        <taxon>Vertebrata</taxon>
        <taxon>Euteleostomi</taxon>
        <taxon>Actinopterygii</taxon>
        <taxon>Neopterygii</taxon>
        <taxon>Teleostei</taxon>
        <taxon>Neoteleostei</taxon>
        <taxon>Acanthomorphata</taxon>
        <taxon>Ovalentaria</taxon>
        <taxon>Atherinomorphae</taxon>
        <taxon>Cyprinodontiformes</taxon>
        <taxon>Poeciliidae</taxon>
        <taxon>Poeciliinae</taxon>
        <taxon>Poecilia</taxon>
    </lineage>
</organism>
<reference evidence="1" key="3">
    <citation type="submission" date="2025-09" db="UniProtKB">
        <authorList>
            <consortium name="Ensembl"/>
        </authorList>
    </citation>
    <scope>IDENTIFICATION</scope>
    <source>
        <strain evidence="1">Guanapo</strain>
    </source>
</reference>
<protein>
    <submittedName>
        <fullName evidence="1">Uncharacterized protein</fullName>
    </submittedName>
</protein>
<keyword evidence="2" id="KW-1185">Reference proteome</keyword>
<evidence type="ECO:0000313" key="2">
    <source>
        <dbReference type="Proteomes" id="UP000242638"/>
    </source>
</evidence>
<accession>A0A3P9NDT7</accession>
<dbReference type="Proteomes" id="UP000242638">
    <property type="component" value="Unassembled WGS sequence"/>
</dbReference>
<dbReference type="Ensembl" id="ENSPRET00000007823.1">
    <property type="protein sequence ID" value="ENSPREP00000007731.1"/>
    <property type="gene ID" value="ENSPREG00000005304.1"/>
</dbReference>
<name>A0A3P9NDT7_POERE</name>